<dbReference type="PANTHER" id="PTHR30092:SF0">
    <property type="entry name" value="INNER MEMBRANE PROTEIN CRED"/>
    <property type="match status" value="1"/>
</dbReference>
<feature type="transmembrane region" description="Helical" evidence="1">
    <location>
        <begin position="426"/>
        <end position="448"/>
    </location>
</feature>
<dbReference type="OrthoDB" id="9791851at2"/>
<evidence type="ECO:0000313" key="3">
    <source>
        <dbReference type="Proteomes" id="UP000245959"/>
    </source>
</evidence>
<feature type="transmembrane region" description="Helical" evidence="1">
    <location>
        <begin position="319"/>
        <end position="340"/>
    </location>
</feature>
<dbReference type="Pfam" id="PF06123">
    <property type="entry name" value="CreD"/>
    <property type="match status" value="1"/>
</dbReference>
<dbReference type="GeneID" id="78293660"/>
<feature type="transmembrane region" description="Helical" evidence="1">
    <location>
        <begin position="401"/>
        <end position="420"/>
    </location>
</feature>
<reference evidence="2 3" key="1">
    <citation type="submission" date="2018-04" db="EMBL/GenBank/DDBJ databases">
        <title>Genomic Encyclopedia of Type Strains, Phase IV (KMG-IV): sequencing the most valuable type-strain genomes for metagenomic binning, comparative biology and taxonomic classification.</title>
        <authorList>
            <person name="Goeker M."/>
        </authorList>
    </citation>
    <scope>NUCLEOTIDE SEQUENCE [LARGE SCALE GENOMIC DNA]</scope>
    <source>
        <strain evidence="2 3">DSM 14823</strain>
    </source>
</reference>
<feature type="transmembrane region" description="Helical" evidence="1">
    <location>
        <begin position="347"/>
        <end position="364"/>
    </location>
</feature>
<dbReference type="RefSeq" id="WP_116882324.1">
    <property type="nucleotide sequence ID" value="NZ_CABMMC010000017.1"/>
</dbReference>
<dbReference type="PIRSF" id="PIRSF004548">
    <property type="entry name" value="CreD"/>
    <property type="match status" value="1"/>
</dbReference>
<dbReference type="Proteomes" id="UP000245959">
    <property type="component" value="Unassembled WGS sequence"/>
</dbReference>
<keyword evidence="3" id="KW-1185">Reference proteome</keyword>
<dbReference type="PANTHER" id="PTHR30092">
    <property type="entry name" value="INNER MEMBRANE PROTEIN CRED"/>
    <property type="match status" value="1"/>
</dbReference>
<keyword evidence="1" id="KW-0472">Membrane</keyword>
<evidence type="ECO:0000313" key="2">
    <source>
        <dbReference type="EMBL" id="PVY45928.1"/>
    </source>
</evidence>
<accession>A0A2U1BB94</accession>
<protein>
    <submittedName>
        <fullName evidence="2">Inner membrane protein</fullName>
    </submittedName>
</protein>
<feature type="transmembrane region" description="Helical" evidence="1">
    <location>
        <begin position="376"/>
        <end position="394"/>
    </location>
</feature>
<comment type="caution">
    <text evidence="2">The sequence shown here is derived from an EMBL/GenBank/DDBJ whole genome shotgun (WGS) entry which is preliminary data.</text>
</comment>
<feature type="transmembrane region" description="Helical" evidence="1">
    <location>
        <begin position="28"/>
        <end position="49"/>
    </location>
</feature>
<dbReference type="InterPro" id="IPR010364">
    <property type="entry name" value="Uncharacterised_IM_CreD"/>
</dbReference>
<keyword evidence="1" id="KW-0812">Transmembrane</keyword>
<gene>
    <name evidence="2" type="ORF">C8D82_101125</name>
</gene>
<proteinExistence type="predicted"/>
<dbReference type="AlphaFoldDB" id="A0A2U1BB94"/>
<sequence length="453" mass="50436">MPENTSPSSASRFACLTERVRHSLTVKLVLIGAIILLLQIPTLMIYSLIAERQSNRNQAVDEISREWGSAQTVTGPFLSIPVREKRLRPAAQSTMPVTEEVRFHQLTFLPETLNITGKLDPEIRYRGLYQAVLYRSEITIEGEFKLPAEFRLSRLANAQTELQDAILVIGISDLKGISAETVDINGVECKAIPGIPDTRLASSGFQVPLTALKDLKPGATLRFSLKLNLNGSSALSFYPLGRTNTARLAANWSSPSFTGEFLPAAREVTDTSFNAEWKITDMNRNYPQSWLDDEFKIAGSEFGVGLHIQANVYQQTMRAIHYSVLFIIFSMLAFLFAEILSKVWMHPLQYLMAGLAVVLFYTLLLAFSEHLGFQCAYWITTAATVGLLGLYCLLIFRRKIVAAAVAGVMALTYILLYFMLQLEDYALLTGSIVLFLLLALVMVLTGNINRSRS</sequence>
<evidence type="ECO:0000256" key="1">
    <source>
        <dbReference type="SAM" id="Phobius"/>
    </source>
</evidence>
<name>A0A2U1BB94_9BACT</name>
<keyword evidence="1" id="KW-1133">Transmembrane helix</keyword>
<dbReference type="EMBL" id="QEKH01000001">
    <property type="protein sequence ID" value="PVY45928.1"/>
    <property type="molecule type" value="Genomic_DNA"/>
</dbReference>
<organism evidence="2 3">
    <name type="scientific">Victivallis vadensis</name>
    <dbReference type="NCBI Taxonomy" id="172901"/>
    <lineage>
        <taxon>Bacteria</taxon>
        <taxon>Pseudomonadati</taxon>
        <taxon>Lentisphaerota</taxon>
        <taxon>Lentisphaeria</taxon>
        <taxon>Victivallales</taxon>
        <taxon>Victivallaceae</taxon>
        <taxon>Victivallis</taxon>
    </lineage>
</organism>
<dbReference type="GO" id="GO:0005886">
    <property type="term" value="C:plasma membrane"/>
    <property type="evidence" value="ECO:0007669"/>
    <property type="project" value="TreeGrafter"/>
</dbReference>
<dbReference type="NCBIfam" id="NF008712">
    <property type="entry name" value="PRK11715.1-1"/>
    <property type="match status" value="1"/>
</dbReference>